<organism evidence="4 5">
    <name type="scientific">Varroa destructor</name>
    <name type="common">Honeybee mite</name>
    <dbReference type="NCBI Taxonomy" id="109461"/>
    <lineage>
        <taxon>Eukaryota</taxon>
        <taxon>Metazoa</taxon>
        <taxon>Ecdysozoa</taxon>
        <taxon>Arthropoda</taxon>
        <taxon>Chelicerata</taxon>
        <taxon>Arachnida</taxon>
        <taxon>Acari</taxon>
        <taxon>Parasitiformes</taxon>
        <taxon>Mesostigmata</taxon>
        <taxon>Gamasina</taxon>
        <taxon>Dermanyssoidea</taxon>
        <taxon>Varroidae</taxon>
        <taxon>Varroa</taxon>
    </lineage>
</organism>
<protein>
    <recommendedName>
        <fullName evidence="3">Phospholipid/glycerol acyltransferase domain-containing protein</fullName>
    </recommendedName>
</protein>
<evidence type="ECO:0000256" key="2">
    <source>
        <dbReference type="SAM" id="Phobius"/>
    </source>
</evidence>
<dbReference type="PANTHER" id="PTHR10983">
    <property type="entry name" value="1-ACYLGLYCEROL-3-PHOSPHATE ACYLTRANSFERASE-RELATED"/>
    <property type="match status" value="1"/>
</dbReference>
<keyword evidence="2" id="KW-0472">Membrane</keyword>
<dbReference type="SMART" id="SM00563">
    <property type="entry name" value="PlsC"/>
    <property type="match status" value="1"/>
</dbReference>
<dbReference type="GeneID" id="111249871"/>
<dbReference type="Pfam" id="PF01553">
    <property type="entry name" value="Acyltransferase"/>
    <property type="match status" value="1"/>
</dbReference>
<dbReference type="KEGG" id="vde:111249871"/>
<proteinExistence type="predicted"/>
<feature type="region of interest" description="Disordered" evidence="1">
    <location>
        <begin position="439"/>
        <end position="480"/>
    </location>
</feature>
<sequence length="511" mass="58520">MILISAPHVDKHRSRVLSTIWLLTQYYVGLYIHATMAWFYCIKGPFLKMFGISWWTFMDYYYELYERIMILQGIELLRIKLTFHGDFPYVRGRRENCLIICNHQSEFDAYIMAAALEKTGNLAEQRHVLKNSVKWLPFIGYFLLDRGSIFVDRTRVDWDAFDTVCRRLRRNNVPVCITIYPEDTIMNWALENREIREKSRQMARDHGREPFQHVLFPKYRGFFRLLSLFRDRLDAVYDFTFIHASTRGPDGHRKPAPGLFAATLLTVLKKSPQVASFKTEYAGEDSDCGEDQLCWWEVKIAEPSKTSEFMSSLGQEGVGAPLVLNDDPPVMSEIANDEADDQSDAGAYAVLAQAWSKLIDDIQEGVDQIKAKKFSKWSCFLTTSVLLSAAPWVFAIGSLIFAKQKSTRGGGVRLKGETLSGGGVYGAVLTDVEVDDATESRQASWTTPPMHREVQGDHRYKSRTPSPNPPSLHHGVEPNNLLSRTDVEYYDVEGMLNDVPYYEPHLPEQRH</sequence>
<name>A0A7M7MGG1_VARDE</name>
<keyword evidence="2" id="KW-0812">Transmembrane</keyword>
<dbReference type="InParanoid" id="A0A7M7MGG1"/>
<reference evidence="4" key="1">
    <citation type="submission" date="2021-01" db="UniProtKB">
        <authorList>
            <consortium name="EnsemblMetazoa"/>
        </authorList>
    </citation>
    <scope>IDENTIFICATION</scope>
</reference>
<evidence type="ECO:0000256" key="1">
    <source>
        <dbReference type="SAM" id="MobiDB-lite"/>
    </source>
</evidence>
<feature type="domain" description="Phospholipid/glycerol acyltransferase" evidence="3">
    <location>
        <begin position="97"/>
        <end position="223"/>
    </location>
</feature>
<feature type="transmembrane region" description="Helical" evidence="2">
    <location>
        <begin position="379"/>
        <end position="402"/>
    </location>
</feature>
<dbReference type="GO" id="GO:0012505">
    <property type="term" value="C:endomembrane system"/>
    <property type="evidence" value="ECO:0007669"/>
    <property type="project" value="TreeGrafter"/>
</dbReference>
<dbReference type="GO" id="GO:0016746">
    <property type="term" value="F:acyltransferase activity"/>
    <property type="evidence" value="ECO:0007669"/>
    <property type="project" value="InterPro"/>
</dbReference>
<feature type="transmembrane region" description="Helical" evidence="2">
    <location>
        <begin position="20"/>
        <end position="40"/>
    </location>
</feature>
<accession>A0A7M7MGG1</accession>
<dbReference type="OrthoDB" id="189226at2759"/>
<keyword evidence="5" id="KW-1185">Reference proteome</keyword>
<dbReference type="SUPFAM" id="SSF69593">
    <property type="entry name" value="Glycerol-3-phosphate (1)-acyltransferase"/>
    <property type="match status" value="1"/>
</dbReference>
<dbReference type="CDD" id="cd07990">
    <property type="entry name" value="LPLAT_LCLAT1-like"/>
    <property type="match status" value="1"/>
</dbReference>
<evidence type="ECO:0000313" key="4">
    <source>
        <dbReference type="EnsemblMetazoa" id="XP_022660045"/>
    </source>
</evidence>
<dbReference type="InterPro" id="IPR002123">
    <property type="entry name" value="Plipid/glycerol_acylTrfase"/>
</dbReference>
<dbReference type="EnsemblMetazoa" id="XM_022804310">
    <property type="protein sequence ID" value="XP_022660045"/>
    <property type="gene ID" value="LOC111249871"/>
</dbReference>
<evidence type="ECO:0000313" key="5">
    <source>
        <dbReference type="Proteomes" id="UP000594260"/>
    </source>
</evidence>
<dbReference type="RefSeq" id="XP_022660045.1">
    <property type="nucleotide sequence ID" value="XM_022804310.1"/>
</dbReference>
<evidence type="ECO:0000259" key="3">
    <source>
        <dbReference type="SMART" id="SM00563"/>
    </source>
</evidence>
<feature type="compositionally biased region" description="Basic and acidic residues" evidence="1">
    <location>
        <begin position="450"/>
        <end position="459"/>
    </location>
</feature>
<dbReference type="AlphaFoldDB" id="A0A7M7MGG1"/>
<dbReference type="PANTHER" id="PTHR10983:SF16">
    <property type="entry name" value="LYSOCARDIOLIPIN ACYLTRANSFERASE 1"/>
    <property type="match status" value="1"/>
</dbReference>
<keyword evidence="2" id="KW-1133">Transmembrane helix</keyword>
<dbReference type="Proteomes" id="UP000594260">
    <property type="component" value="Unplaced"/>
</dbReference>